<sequence length="199" mass="22493">MTKKEEEKGFVDIINGRYKPRGTFHIPEANQPIFNKDTSKLAGVTNPRDMTYIHSYGGEAPFFEGLSKGKLMATRCDNEKCESKGSVFMPFRIYCPDCLRKATIIDMTEIAKDKAVIHSFIITHRSGAFNSLKKPIKFINVEFDTVVTILMSYLSVGEPEMGKRVVPIFRTINPTYTITDLSFVLEGTLDNELPEGFTF</sequence>
<gene>
    <name evidence="1" type="ORF">LCGC14_0468130</name>
</gene>
<protein>
    <recommendedName>
        <fullName evidence="2">DUF35 domain-containing protein</fullName>
    </recommendedName>
</protein>
<dbReference type="Gene3D" id="6.10.30.10">
    <property type="match status" value="1"/>
</dbReference>
<reference evidence="1" key="1">
    <citation type="journal article" date="2015" name="Nature">
        <title>Complex archaea that bridge the gap between prokaryotes and eukaryotes.</title>
        <authorList>
            <person name="Spang A."/>
            <person name="Saw J.H."/>
            <person name="Jorgensen S.L."/>
            <person name="Zaremba-Niedzwiedzka K."/>
            <person name="Martijn J."/>
            <person name="Lind A.E."/>
            <person name="van Eijk R."/>
            <person name="Schleper C."/>
            <person name="Guy L."/>
            <person name="Ettema T.J."/>
        </authorList>
    </citation>
    <scope>NUCLEOTIDE SEQUENCE</scope>
</reference>
<comment type="caution">
    <text evidence="1">The sequence shown here is derived from an EMBL/GenBank/DDBJ whole genome shotgun (WGS) entry which is preliminary data.</text>
</comment>
<evidence type="ECO:0008006" key="2">
    <source>
        <dbReference type="Google" id="ProtNLM"/>
    </source>
</evidence>
<dbReference type="InterPro" id="IPR012340">
    <property type="entry name" value="NA-bd_OB-fold"/>
</dbReference>
<evidence type="ECO:0000313" key="1">
    <source>
        <dbReference type="EMBL" id="KKN66766.1"/>
    </source>
</evidence>
<dbReference type="AlphaFoldDB" id="A0A0F9UZU8"/>
<name>A0A0F9UZU8_9ZZZZ</name>
<accession>A0A0F9UZU8</accession>
<dbReference type="SUPFAM" id="SSF50249">
    <property type="entry name" value="Nucleic acid-binding proteins"/>
    <property type="match status" value="1"/>
</dbReference>
<proteinExistence type="predicted"/>
<dbReference type="EMBL" id="LAZR01000491">
    <property type="protein sequence ID" value="KKN66766.1"/>
    <property type="molecule type" value="Genomic_DNA"/>
</dbReference>
<organism evidence="1">
    <name type="scientific">marine sediment metagenome</name>
    <dbReference type="NCBI Taxonomy" id="412755"/>
    <lineage>
        <taxon>unclassified sequences</taxon>
        <taxon>metagenomes</taxon>
        <taxon>ecological metagenomes</taxon>
    </lineage>
</organism>